<organism evidence="1">
    <name type="scientific">Culex pipiens</name>
    <name type="common">House mosquito</name>
    <dbReference type="NCBI Taxonomy" id="7175"/>
    <lineage>
        <taxon>Eukaryota</taxon>
        <taxon>Metazoa</taxon>
        <taxon>Ecdysozoa</taxon>
        <taxon>Arthropoda</taxon>
        <taxon>Hexapoda</taxon>
        <taxon>Insecta</taxon>
        <taxon>Pterygota</taxon>
        <taxon>Neoptera</taxon>
        <taxon>Endopterygota</taxon>
        <taxon>Diptera</taxon>
        <taxon>Nematocera</taxon>
        <taxon>Culicoidea</taxon>
        <taxon>Culicidae</taxon>
        <taxon>Culicinae</taxon>
        <taxon>Culicini</taxon>
        <taxon>Culex</taxon>
        <taxon>Culex</taxon>
    </lineage>
</organism>
<accession>A0A8D8CBX5</accession>
<proteinExistence type="predicted"/>
<reference evidence="1" key="1">
    <citation type="submission" date="2021-05" db="EMBL/GenBank/DDBJ databases">
        <authorList>
            <person name="Alioto T."/>
            <person name="Alioto T."/>
            <person name="Gomez Garrido J."/>
        </authorList>
    </citation>
    <scope>NUCLEOTIDE SEQUENCE</scope>
</reference>
<name>A0A8D8CBX5_CULPI</name>
<protein>
    <submittedName>
        <fullName evidence="1">(northern house mosquito) hypothetical protein</fullName>
    </submittedName>
</protein>
<dbReference type="AlphaFoldDB" id="A0A8D8CBX5"/>
<dbReference type="EMBL" id="HBUE01116098">
    <property type="protein sequence ID" value="CAG6490577.1"/>
    <property type="molecule type" value="Transcribed_RNA"/>
</dbReference>
<evidence type="ECO:0000313" key="1">
    <source>
        <dbReference type="EMBL" id="CAG6490577.1"/>
    </source>
</evidence>
<sequence>MPPGITPGISRHHIIHIQALQTVAELFILQHKVPGTALVDVPRSTTVVDQPFRNPGEDVISVVALDGLEQIFPELFVLDFVMVGILFVLVDGPPFRILGTGRHMASIGIVLHVGLDQI</sequence>